<dbReference type="InterPro" id="IPR032808">
    <property type="entry name" value="DoxX"/>
</dbReference>
<feature type="transmembrane region" description="Helical" evidence="5">
    <location>
        <begin position="6"/>
        <end position="25"/>
    </location>
</feature>
<dbReference type="AlphaFoldDB" id="A0A7X0RSE8"/>
<evidence type="ECO:0000313" key="7">
    <source>
        <dbReference type="Proteomes" id="UP000547209"/>
    </source>
</evidence>
<dbReference type="GO" id="GO:0016020">
    <property type="term" value="C:membrane"/>
    <property type="evidence" value="ECO:0007669"/>
    <property type="project" value="UniProtKB-SubCell"/>
</dbReference>
<accession>A0A7X0RSE8</accession>
<evidence type="ECO:0000256" key="1">
    <source>
        <dbReference type="ARBA" id="ARBA00004141"/>
    </source>
</evidence>
<gene>
    <name evidence="6" type="ORF">H7C19_18525</name>
</gene>
<keyword evidence="7" id="KW-1185">Reference proteome</keyword>
<comment type="caution">
    <text evidence="6">The sequence shown here is derived from an EMBL/GenBank/DDBJ whole genome shotgun (WGS) entry which is preliminary data.</text>
</comment>
<feature type="transmembrane region" description="Helical" evidence="5">
    <location>
        <begin position="94"/>
        <end position="115"/>
    </location>
</feature>
<proteinExistence type="predicted"/>
<evidence type="ECO:0000256" key="5">
    <source>
        <dbReference type="SAM" id="Phobius"/>
    </source>
</evidence>
<keyword evidence="4 5" id="KW-0472">Membrane</keyword>
<comment type="subcellular location">
    <subcellularLocation>
        <location evidence="1">Membrane</location>
        <topology evidence="1">Multi-pass membrane protein</topology>
    </subcellularLocation>
</comment>
<evidence type="ECO:0000313" key="6">
    <source>
        <dbReference type="EMBL" id="MBB6672681.1"/>
    </source>
</evidence>
<dbReference type="EMBL" id="JACJVP010000030">
    <property type="protein sequence ID" value="MBB6672681.1"/>
    <property type="molecule type" value="Genomic_DNA"/>
</dbReference>
<keyword evidence="2 5" id="KW-0812">Transmembrane</keyword>
<protein>
    <submittedName>
        <fullName evidence="6">DoxX family protein</fullName>
    </submittedName>
</protein>
<evidence type="ECO:0000256" key="2">
    <source>
        <dbReference type="ARBA" id="ARBA00022692"/>
    </source>
</evidence>
<reference evidence="6 7" key="1">
    <citation type="submission" date="2020-08" db="EMBL/GenBank/DDBJ databases">
        <title>Cohnella phylogeny.</title>
        <authorList>
            <person name="Dunlap C."/>
        </authorList>
    </citation>
    <scope>NUCLEOTIDE SEQUENCE [LARGE SCALE GENOMIC DNA]</scope>
    <source>
        <strain evidence="6 7">DSM 28246</strain>
    </source>
</reference>
<dbReference type="RefSeq" id="WP_185670538.1">
    <property type="nucleotide sequence ID" value="NZ_JACJVP010000030.1"/>
</dbReference>
<name>A0A7X0RSE8_9BACL</name>
<evidence type="ECO:0000256" key="3">
    <source>
        <dbReference type="ARBA" id="ARBA00022989"/>
    </source>
</evidence>
<feature type="transmembrane region" description="Helical" evidence="5">
    <location>
        <begin position="70"/>
        <end position="87"/>
    </location>
</feature>
<evidence type="ECO:0000256" key="4">
    <source>
        <dbReference type="ARBA" id="ARBA00023136"/>
    </source>
</evidence>
<dbReference type="Pfam" id="PF13564">
    <property type="entry name" value="DoxX_2"/>
    <property type="match status" value="1"/>
</dbReference>
<feature type="transmembrane region" description="Helical" evidence="5">
    <location>
        <begin position="45"/>
        <end position="64"/>
    </location>
</feature>
<dbReference type="Proteomes" id="UP000547209">
    <property type="component" value="Unassembled WGS sequence"/>
</dbReference>
<organism evidence="6 7">
    <name type="scientific">Cohnella nanjingensis</name>
    <dbReference type="NCBI Taxonomy" id="1387779"/>
    <lineage>
        <taxon>Bacteria</taxon>
        <taxon>Bacillati</taxon>
        <taxon>Bacillota</taxon>
        <taxon>Bacilli</taxon>
        <taxon>Bacillales</taxon>
        <taxon>Paenibacillaceae</taxon>
        <taxon>Cohnella</taxon>
    </lineage>
</organism>
<keyword evidence="3 5" id="KW-1133">Transmembrane helix</keyword>
<sequence>MDVVAIVLEGLLGLMFAMAGIMKIAGAKMHVDNFNHWGLPQWFRVVTGLVELVGAAVLVVGIWVPSWAAWGGLLLGLTMLAGVAVHLRVRDKAAATMPAVVLLVLAAAIVAIQSAEFGNFPG</sequence>